<protein>
    <recommendedName>
        <fullName evidence="2">UspA domain-containing protein</fullName>
    </recommendedName>
</protein>
<evidence type="ECO:0000313" key="3">
    <source>
        <dbReference type="EMBL" id="KAF4402625.1"/>
    </source>
</evidence>
<feature type="domain" description="UspA" evidence="2">
    <location>
        <begin position="53"/>
        <end position="199"/>
    </location>
</feature>
<sequence>MENEVNSSSKNSEITKYGPVYVLELIQEEDEDDSELESESEGSLFSIDIFKHDRIFVGVGHGKNDSSSMDALLWTLNNAITASTTNLNLIHVFPVLRLVPSPLGGMLPKSQANPKVVEIYVAQQRDKRRKLLQNYIDVCSAAKVKVETLQIESDIPSEAILQLIPSLKIRKLVLGSTKSTLRKVKSKRGTASQILENAPQNCEIKIIYKGEEIDDQSFGSPSSMDNSRNSSSTQEGDQDPVRRLSDMVGPDSPSVGTTVSEHIRSVFKWVGTPTSSFGSGKKTQTNISGLHENLLD</sequence>
<gene>
    <name evidence="3" type="ORF">G4B88_012410</name>
</gene>
<dbReference type="InterPro" id="IPR014729">
    <property type="entry name" value="Rossmann-like_a/b/a_fold"/>
</dbReference>
<dbReference type="SUPFAM" id="SSF52402">
    <property type="entry name" value="Adenine nucleotide alpha hydrolases-like"/>
    <property type="match status" value="1"/>
</dbReference>
<keyword evidence="4" id="KW-1185">Reference proteome</keyword>
<dbReference type="CDD" id="cd01989">
    <property type="entry name" value="USP_STK_Ubox_N"/>
    <property type="match status" value="1"/>
</dbReference>
<feature type="region of interest" description="Disordered" evidence="1">
    <location>
        <begin position="215"/>
        <end position="257"/>
    </location>
</feature>
<evidence type="ECO:0000313" key="4">
    <source>
        <dbReference type="Proteomes" id="UP000583929"/>
    </source>
</evidence>
<dbReference type="Proteomes" id="UP000583929">
    <property type="component" value="Unassembled WGS sequence"/>
</dbReference>
<dbReference type="Pfam" id="PF00582">
    <property type="entry name" value="Usp"/>
    <property type="match status" value="1"/>
</dbReference>
<dbReference type="AlphaFoldDB" id="A0A7J6I5Z3"/>
<name>A0A7J6I5Z3_CANSA</name>
<accession>A0A7J6I5Z3</accession>
<evidence type="ECO:0000259" key="2">
    <source>
        <dbReference type="Pfam" id="PF00582"/>
    </source>
</evidence>
<proteinExistence type="predicted"/>
<dbReference type="InterPro" id="IPR006016">
    <property type="entry name" value="UspA"/>
</dbReference>
<dbReference type="EMBL" id="JAATIQ010000007">
    <property type="protein sequence ID" value="KAF4402625.1"/>
    <property type="molecule type" value="Genomic_DNA"/>
</dbReference>
<feature type="compositionally biased region" description="Low complexity" evidence="1">
    <location>
        <begin position="220"/>
        <end position="232"/>
    </location>
</feature>
<dbReference type="PANTHER" id="PTHR47382:SF3">
    <property type="entry name" value="ADENINE NUCLEOTIDE ALPHA HYDROLASES-LIKE SUPERFAMILY PROTEIN"/>
    <property type="match status" value="1"/>
</dbReference>
<evidence type="ECO:0000256" key="1">
    <source>
        <dbReference type="SAM" id="MobiDB-lite"/>
    </source>
</evidence>
<dbReference type="Gene3D" id="3.40.50.620">
    <property type="entry name" value="HUPs"/>
    <property type="match status" value="1"/>
</dbReference>
<reference evidence="3 4" key="1">
    <citation type="journal article" date="2020" name="bioRxiv">
        <title>Sequence and annotation of 42 cannabis genomes reveals extensive copy number variation in cannabinoid synthesis and pathogen resistance genes.</title>
        <authorList>
            <person name="Mckernan K.J."/>
            <person name="Helbert Y."/>
            <person name="Kane L.T."/>
            <person name="Ebling H."/>
            <person name="Zhang L."/>
            <person name="Liu B."/>
            <person name="Eaton Z."/>
            <person name="Mclaughlin S."/>
            <person name="Kingan S."/>
            <person name="Baybayan P."/>
            <person name="Concepcion G."/>
            <person name="Jordan M."/>
            <person name="Riva A."/>
            <person name="Barbazuk W."/>
            <person name="Harkins T."/>
        </authorList>
    </citation>
    <scope>NUCLEOTIDE SEQUENCE [LARGE SCALE GENOMIC DNA]</scope>
    <source>
        <strain evidence="4">cv. Jamaican Lion 4</strain>
        <tissue evidence="3">Leaf</tissue>
    </source>
</reference>
<comment type="caution">
    <text evidence="3">The sequence shown here is derived from an EMBL/GenBank/DDBJ whole genome shotgun (WGS) entry which is preliminary data.</text>
</comment>
<organism evidence="3 4">
    <name type="scientific">Cannabis sativa</name>
    <name type="common">Hemp</name>
    <name type="synonym">Marijuana</name>
    <dbReference type="NCBI Taxonomy" id="3483"/>
    <lineage>
        <taxon>Eukaryota</taxon>
        <taxon>Viridiplantae</taxon>
        <taxon>Streptophyta</taxon>
        <taxon>Embryophyta</taxon>
        <taxon>Tracheophyta</taxon>
        <taxon>Spermatophyta</taxon>
        <taxon>Magnoliopsida</taxon>
        <taxon>eudicotyledons</taxon>
        <taxon>Gunneridae</taxon>
        <taxon>Pentapetalae</taxon>
        <taxon>rosids</taxon>
        <taxon>fabids</taxon>
        <taxon>Rosales</taxon>
        <taxon>Cannabaceae</taxon>
        <taxon>Cannabis</taxon>
    </lineage>
</organism>
<dbReference type="PANTHER" id="PTHR47382">
    <property type="entry name" value="U-BOX DOMAIN-CONTAINING PROTEIN 52-LIKE"/>
    <property type="match status" value="1"/>
</dbReference>